<dbReference type="NCBIfam" id="NF004825">
    <property type="entry name" value="PRK06181.1"/>
    <property type="match status" value="1"/>
</dbReference>
<comment type="caution">
    <text evidence="5">The sequence shown here is derived from an EMBL/GenBank/DDBJ whole genome shotgun (WGS) entry which is preliminary data.</text>
</comment>
<proteinExistence type="inferred from homology"/>
<dbReference type="GO" id="GO:0016020">
    <property type="term" value="C:membrane"/>
    <property type="evidence" value="ECO:0007669"/>
    <property type="project" value="TreeGrafter"/>
</dbReference>
<keyword evidence="6" id="KW-1185">Reference proteome</keyword>
<dbReference type="PANTHER" id="PTHR44196">
    <property type="entry name" value="DEHYDROGENASE/REDUCTASE SDR FAMILY MEMBER 7B"/>
    <property type="match status" value="1"/>
</dbReference>
<evidence type="ECO:0000256" key="3">
    <source>
        <dbReference type="RuleBase" id="RU000363"/>
    </source>
</evidence>
<dbReference type="GO" id="GO:0016491">
    <property type="term" value="F:oxidoreductase activity"/>
    <property type="evidence" value="ECO:0007669"/>
    <property type="project" value="UniProtKB-KW"/>
</dbReference>
<dbReference type="SUPFAM" id="SSF51735">
    <property type="entry name" value="NAD(P)-binding Rossmann-fold domains"/>
    <property type="match status" value="1"/>
</dbReference>
<name>A0A418Y301_9GAMM</name>
<evidence type="ECO:0000313" key="5">
    <source>
        <dbReference type="EMBL" id="RJG19921.1"/>
    </source>
</evidence>
<organism evidence="5 6">
    <name type="scientific">Alcanivorax profundi</name>
    <dbReference type="NCBI Taxonomy" id="2338368"/>
    <lineage>
        <taxon>Bacteria</taxon>
        <taxon>Pseudomonadati</taxon>
        <taxon>Pseudomonadota</taxon>
        <taxon>Gammaproteobacteria</taxon>
        <taxon>Oceanospirillales</taxon>
        <taxon>Alcanivoracaceae</taxon>
        <taxon>Alcanivorax</taxon>
    </lineage>
</organism>
<dbReference type="PRINTS" id="PR00081">
    <property type="entry name" value="GDHRDH"/>
</dbReference>
<dbReference type="SMART" id="SM00822">
    <property type="entry name" value="PKS_KR"/>
    <property type="match status" value="1"/>
</dbReference>
<dbReference type="PRINTS" id="PR00080">
    <property type="entry name" value="SDRFAMILY"/>
</dbReference>
<dbReference type="RefSeq" id="WP_119917491.1">
    <property type="nucleotide sequence ID" value="NZ_QYYA01000001.1"/>
</dbReference>
<evidence type="ECO:0000313" key="6">
    <source>
        <dbReference type="Proteomes" id="UP000283734"/>
    </source>
</evidence>
<reference evidence="5 6" key="1">
    <citation type="submission" date="2018-09" db="EMBL/GenBank/DDBJ databases">
        <title>Alcanivorax profundi sp. nov., isolated from 1000 m-depth seawater of the Mariana Trench.</title>
        <authorList>
            <person name="Liu J."/>
        </authorList>
    </citation>
    <scope>NUCLEOTIDE SEQUENCE [LARGE SCALE GENOMIC DNA]</scope>
    <source>
        <strain evidence="5 6">MTEO17</strain>
    </source>
</reference>
<dbReference type="InterPro" id="IPR057326">
    <property type="entry name" value="KR_dom"/>
</dbReference>
<keyword evidence="2" id="KW-0560">Oxidoreductase</keyword>
<dbReference type="InterPro" id="IPR036291">
    <property type="entry name" value="NAD(P)-bd_dom_sf"/>
</dbReference>
<dbReference type="Gene3D" id="3.40.50.720">
    <property type="entry name" value="NAD(P)-binding Rossmann-like Domain"/>
    <property type="match status" value="1"/>
</dbReference>
<dbReference type="InterPro" id="IPR002347">
    <property type="entry name" value="SDR_fam"/>
</dbReference>
<feature type="domain" description="Ketoreductase" evidence="4">
    <location>
        <begin position="8"/>
        <end position="191"/>
    </location>
</feature>
<dbReference type="Proteomes" id="UP000283734">
    <property type="component" value="Unassembled WGS sequence"/>
</dbReference>
<gene>
    <name evidence="5" type="ORF">D4A39_03520</name>
</gene>
<dbReference type="PROSITE" id="PS00061">
    <property type="entry name" value="ADH_SHORT"/>
    <property type="match status" value="1"/>
</dbReference>
<dbReference type="AlphaFoldDB" id="A0A418Y301"/>
<evidence type="ECO:0000256" key="2">
    <source>
        <dbReference type="ARBA" id="ARBA00023002"/>
    </source>
</evidence>
<evidence type="ECO:0000256" key="1">
    <source>
        <dbReference type="ARBA" id="ARBA00006484"/>
    </source>
</evidence>
<dbReference type="CDD" id="cd05332">
    <property type="entry name" value="11beta-HSD1_like_SDR_c"/>
    <property type="match status" value="1"/>
</dbReference>
<accession>A0A418Y301</accession>
<evidence type="ECO:0000259" key="4">
    <source>
        <dbReference type="SMART" id="SM00822"/>
    </source>
</evidence>
<dbReference type="InterPro" id="IPR020904">
    <property type="entry name" value="Sc_DH/Rdtase_CS"/>
</dbReference>
<dbReference type="EMBL" id="QYYA01000001">
    <property type="protein sequence ID" value="RJG19921.1"/>
    <property type="molecule type" value="Genomic_DNA"/>
</dbReference>
<sequence>MSNSLAGKIVWITGASSGIGEAVAKSFARRGARLVLSARREAELERVRETLVNAQQHLILPLDLADSGAMPAAVQAVRERFGGLDILVHNGGISQRSRVADTDLAVDRRIMEVNFFGTVALTKEVLPWFREQGEGRFVVITSLVGELPTPLRSAYSASKHALHGFFESLGAEEYDNGLRVTLVMPGFVRTQVSVNALTADGSAQGSMDDAQLSAMPAEECAERLLKAVQQGRDQVIIAGREKAGVYLKRWSPPLYRRLIRKMKVT</sequence>
<dbReference type="Pfam" id="PF00106">
    <property type="entry name" value="adh_short"/>
    <property type="match status" value="1"/>
</dbReference>
<dbReference type="OrthoDB" id="9810734at2"/>
<comment type="similarity">
    <text evidence="1 3">Belongs to the short-chain dehydrogenases/reductases (SDR) family.</text>
</comment>
<protein>
    <submittedName>
        <fullName evidence="5">SDR family oxidoreductase</fullName>
    </submittedName>
</protein>
<dbReference type="PANTHER" id="PTHR44196:SF1">
    <property type="entry name" value="DEHYDROGENASE_REDUCTASE SDR FAMILY MEMBER 7B"/>
    <property type="match status" value="1"/>
</dbReference>